<keyword evidence="9" id="KW-0239">DNA-directed DNA polymerase</keyword>
<keyword evidence="4" id="KW-0548">Nucleotidyltransferase</keyword>
<evidence type="ECO:0000256" key="7">
    <source>
        <dbReference type="ARBA" id="ARBA00022833"/>
    </source>
</evidence>
<dbReference type="Proteomes" id="UP000076962">
    <property type="component" value="Unassembled WGS sequence"/>
</dbReference>
<dbReference type="GO" id="GO:0003887">
    <property type="term" value="F:DNA-directed DNA polymerase activity"/>
    <property type="evidence" value="ECO:0007669"/>
    <property type="project" value="UniProtKB-KW"/>
</dbReference>
<dbReference type="GO" id="GO:0046872">
    <property type="term" value="F:metal ion binding"/>
    <property type="evidence" value="ECO:0007669"/>
    <property type="project" value="UniProtKB-KW"/>
</dbReference>
<proteinExistence type="inferred from homology"/>
<dbReference type="PATRIC" id="fig|1003181.4.peg.7085"/>
<feature type="compositionally biased region" description="Polar residues" evidence="11">
    <location>
        <begin position="238"/>
        <end position="248"/>
    </location>
</feature>
<dbReference type="InterPro" id="IPR027417">
    <property type="entry name" value="P-loop_NTPase"/>
</dbReference>
<gene>
    <name evidence="15" type="ORF">THIOM_005337</name>
</gene>
<keyword evidence="16" id="KW-1185">Reference proteome</keyword>
<evidence type="ECO:0000256" key="4">
    <source>
        <dbReference type="ARBA" id="ARBA00022695"/>
    </source>
</evidence>
<evidence type="ECO:0000256" key="6">
    <source>
        <dbReference type="ARBA" id="ARBA00022741"/>
    </source>
</evidence>
<evidence type="ECO:0000256" key="5">
    <source>
        <dbReference type="ARBA" id="ARBA00022723"/>
    </source>
</evidence>
<evidence type="ECO:0000256" key="3">
    <source>
        <dbReference type="ARBA" id="ARBA00022679"/>
    </source>
</evidence>
<dbReference type="InterPro" id="IPR050238">
    <property type="entry name" value="DNA_Rep/Repair_Clamp_Loader"/>
</dbReference>
<accession>A0A176RTI0</accession>
<keyword evidence="6" id="KW-0547">Nucleotide-binding</keyword>
<evidence type="ECO:0000313" key="16">
    <source>
        <dbReference type="Proteomes" id="UP000076962"/>
    </source>
</evidence>
<dbReference type="Pfam" id="PF22608">
    <property type="entry name" value="DNAX_ATPase_lid"/>
    <property type="match status" value="1"/>
</dbReference>
<dbReference type="Pfam" id="PF12170">
    <property type="entry name" value="DNA_pol3_tau_5"/>
    <property type="match status" value="1"/>
</dbReference>
<dbReference type="Gene3D" id="3.40.50.300">
    <property type="entry name" value="P-loop containing nucleotide triphosphate hydrolases"/>
    <property type="match status" value="1"/>
</dbReference>
<dbReference type="InterPro" id="IPR045085">
    <property type="entry name" value="HLD_clamp_pol_III_gamma_tau"/>
</dbReference>
<dbReference type="AlphaFoldDB" id="A0A176RTI0"/>
<dbReference type="Gene3D" id="3.30.300.150">
    <property type="entry name" value="DNA polymerase III, tau subunit, domain V"/>
    <property type="match status" value="1"/>
</dbReference>
<evidence type="ECO:0000259" key="12">
    <source>
        <dbReference type="Pfam" id="PF12169"/>
    </source>
</evidence>
<dbReference type="EC" id="2.7.7.7" evidence="2"/>
<organism evidence="15 16">
    <name type="scientific">Candidatus Thiomargarita nelsonii</name>
    <dbReference type="NCBI Taxonomy" id="1003181"/>
    <lineage>
        <taxon>Bacteria</taxon>
        <taxon>Pseudomonadati</taxon>
        <taxon>Pseudomonadota</taxon>
        <taxon>Gammaproteobacteria</taxon>
        <taxon>Thiotrichales</taxon>
        <taxon>Thiotrichaceae</taxon>
        <taxon>Thiomargarita</taxon>
    </lineage>
</organism>
<feature type="domain" description="DNA polymerase III subunit gamma/tau helical lid" evidence="14">
    <location>
        <begin position="44"/>
        <end position="91"/>
    </location>
</feature>
<dbReference type="InterPro" id="IPR021029">
    <property type="entry name" value="DNA_pol_III_tau_dom-5"/>
</dbReference>
<dbReference type="GO" id="GO:0006261">
    <property type="term" value="P:DNA-templated DNA replication"/>
    <property type="evidence" value="ECO:0007669"/>
    <property type="project" value="TreeGrafter"/>
</dbReference>
<sequence>MKTLEEPPPHVKFLLATTDPQKLPPTILSRCLQFNLKRLPLEEIIQHLTKIVDDEGIQYETQALRLLAQAADGSLRDALSLLDQAIAYGAGNLSSEDVGSMLGSLDQNVVLELIKGLAANDAPGVLQQISQLAEQNPDFVTVLGDMLSLLQQIALAQVVPATVEAPDGEAILQLAKQLSPENVQLFYQIALLGRRDLPLAPEPRGGFEMLMLRMLAFRPDNAQVQQAPKAPTYAIPSPVTSERVSTQVAEPPPTSSGADDWKSIANSLEVTGMLKQLAINCELKQRESKTWHFSLAPEHKILLSPERKKKIEDLLKKRYSDLQSVQIRVEHPETETPAIAQQRIQESRQEYAVKVVDNDPFVIYMKEKCQAQIHNVQLSVSP</sequence>
<dbReference type="GO" id="GO:0003677">
    <property type="term" value="F:DNA binding"/>
    <property type="evidence" value="ECO:0007669"/>
    <property type="project" value="InterPro"/>
</dbReference>
<dbReference type="InterPro" id="IPR038249">
    <property type="entry name" value="PolIII_tau_V_sf"/>
</dbReference>
<keyword evidence="5" id="KW-0479">Metal-binding</keyword>
<dbReference type="PANTHER" id="PTHR11669:SF0">
    <property type="entry name" value="PROTEIN STICHEL-LIKE 2"/>
    <property type="match status" value="1"/>
</dbReference>
<keyword evidence="8" id="KW-0067">ATP-binding</keyword>
<dbReference type="SUPFAM" id="SSF52540">
    <property type="entry name" value="P-loop containing nucleoside triphosphate hydrolases"/>
    <property type="match status" value="1"/>
</dbReference>
<dbReference type="Gene3D" id="1.20.272.10">
    <property type="match status" value="1"/>
</dbReference>
<evidence type="ECO:0000256" key="2">
    <source>
        <dbReference type="ARBA" id="ARBA00012417"/>
    </source>
</evidence>
<evidence type="ECO:0000256" key="11">
    <source>
        <dbReference type="SAM" id="MobiDB-lite"/>
    </source>
</evidence>
<feature type="domain" description="DNA polymerase III gamma subunit" evidence="12">
    <location>
        <begin position="94"/>
        <end position="216"/>
    </location>
</feature>
<dbReference type="CDD" id="cd18137">
    <property type="entry name" value="HLD_clamp_pol_III_gamma_tau"/>
    <property type="match status" value="1"/>
</dbReference>
<evidence type="ECO:0000256" key="1">
    <source>
        <dbReference type="ARBA" id="ARBA00006360"/>
    </source>
</evidence>
<dbReference type="FunFam" id="1.20.272.10:FF:000003">
    <property type="entry name" value="DNA polymerase III subunit gamma/tau"/>
    <property type="match status" value="1"/>
</dbReference>
<evidence type="ECO:0000313" key="15">
    <source>
        <dbReference type="EMBL" id="OAD19048.1"/>
    </source>
</evidence>
<feature type="region of interest" description="Disordered" evidence="11">
    <location>
        <begin position="229"/>
        <end position="261"/>
    </location>
</feature>
<dbReference type="EMBL" id="LUTY01002967">
    <property type="protein sequence ID" value="OAD19048.1"/>
    <property type="molecule type" value="Genomic_DNA"/>
</dbReference>
<dbReference type="Pfam" id="PF12169">
    <property type="entry name" value="DNA_pol3_gamma3"/>
    <property type="match status" value="1"/>
</dbReference>
<dbReference type="GO" id="GO:0005524">
    <property type="term" value="F:ATP binding"/>
    <property type="evidence" value="ECO:0007669"/>
    <property type="project" value="UniProtKB-KW"/>
</dbReference>
<dbReference type="SUPFAM" id="SSF48019">
    <property type="entry name" value="post-AAA+ oligomerization domain-like"/>
    <property type="match status" value="1"/>
</dbReference>
<dbReference type="InterPro" id="IPR008921">
    <property type="entry name" value="DNA_pol3_clamp-load_cplx_C"/>
</dbReference>
<dbReference type="PANTHER" id="PTHR11669">
    <property type="entry name" value="REPLICATION FACTOR C / DNA POLYMERASE III GAMMA-TAU SUBUNIT"/>
    <property type="match status" value="1"/>
</dbReference>
<comment type="similarity">
    <text evidence="1">Belongs to the DnaX/STICHEL family.</text>
</comment>
<dbReference type="Pfam" id="PF13177">
    <property type="entry name" value="DNA_pol3_delta2"/>
    <property type="match status" value="1"/>
</dbReference>
<evidence type="ECO:0000259" key="14">
    <source>
        <dbReference type="Pfam" id="PF22608"/>
    </source>
</evidence>
<dbReference type="Gene3D" id="1.10.8.60">
    <property type="match status" value="1"/>
</dbReference>
<evidence type="ECO:0000256" key="8">
    <source>
        <dbReference type="ARBA" id="ARBA00022840"/>
    </source>
</evidence>
<feature type="domain" description="DNA polymerase III tau subunit" evidence="13">
    <location>
        <begin position="255"/>
        <end position="374"/>
    </location>
</feature>
<reference evidence="15 16" key="1">
    <citation type="submission" date="2016-05" db="EMBL/GenBank/DDBJ databases">
        <title>Single-cell genome of chain-forming Candidatus Thiomargarita nelsonii and comparison to other large sulfur-oxidizing bacteria.</title>
        <authorList>
            <person name="Winkel M."/>
            <person name="Salman V."/>
            <person name="Woyke T."/>
            <person name="Schulz-Vogt H."/>
            <person name="Richter M."/>
            <person name="Flood B."/>
            <person name="Bailey J."/>
            <person name="Amann R."/>
            <person name="Mussmann M."/>
        </authorList>
    </citation>
    <scope>NUCLEOTIDE SEQUENCE [LARGE SCALE GENOMIC DNA]</scope>
    <source>
        <strain evidence="15 16">THI036</strain>
    </source>
</reference>
<keyword evidence="7" id="KW-0862">Zinc</keyword>
<evidence type="ECO:0000256" key="9">
    <source>
        <dbReference type="ARBA" id="ARBA00022932"/>
    </source>
</evidence>
<protein>
    <recommendedName>
        <fullName evidence="2">DNA-directed DNA polymerase</fullName>
        <ecNumber evidence="2">2.7.7.7</ecNumber>
    </recommendedName>
</protein>
<keyword evidence="3" id="KW-0808">Transferase</keyword>
<dbReference type="FunFam" id="1.10.8.60:FF:000013">
    <property type="entry name" value="DNA polymerase III subunit gamma/tau"/>
    <property type="match status" value="1"/>
</dbReference>
<comment type="caution">
    <text evidence="15">The sequence shown here is derived from an EMBL/GenBank/DDBJ whole genome shotgun (WGS) entry which is preliminary data.</text>
</comment>
<evidence type="ECO:0000259" key="13">
    <source>
        <dbReference type="Pfam" id="PF12170"/>
    </source>
</evidence>
<comment type="catalytic activity">
    <reaction evidence="10">
        <text>DNA(n) + a 2'-deoxyribonucleoside 5'-triphosphate = DNA(n+1) + diphosphate</text>
        <dbReference type="Rhea" id="RHEA:22508"/>
        <dbReference type="Rhea" id="RHEA-COMP:17339"/>
        <dbReference type="Rhea" id="RHEA-COMP:17340"/>
        <dbReference type="ChEBI" id="CHEBI:33019"/>
        <dbReference type="ChEBI" id="CHEBI:61560"/>
        <dbReference type="ChEBI" id="CHEBI:173112"/>
        <dbReference type="EC" id="2.7.7.7"/>
    </reaction>
</comment>
<name>A0A176RTI0_9GAMM</name>
<evidence type="ECO:0000256" key="10">
    <source>
        <dbReference type="ARBA" id="ARBA00049244"/>
    </source>
</evidence>
<dbReference type="InterPro" id="IPR022754">
    <property type="entry name" value="DNA_pol_III_gamma-3"/>
</dbReference>